<gene>
    <name evidence="3" type="primary">cas5</name>
    <name evidence="3" type="ORF">DW972_12240</name>
</gene>
<comment type="caution">
    <text evidence="3">The sequence shown here is derived from an EMBL/GenBank/DDBJ whole genome shotgun (WGS) entry which is preliminary data.</text>
</comment>
<dbReference type="EMBL" id="QSEP01000101">
    <property type="protein sequence ID" value="RGZ79693.1"/>
    <property type="molecule type" value="Genomic_DNA"/>
</dbReference>
<dbReference type="InterPro" id="IPR013422">
    <property type="entry name" value="CRISPR-assoc_prot_Cas5_N"/>
</dbReference>
<sequence length="363" mass="42970">MKAFRLIIKQTSANYRKPETIKNKMTYPLPPFSTVIGALHNACGYTEYKEMNLSIQGKYESMHREPYTDYCFLNRLEDDRGILVWLPNASFFSNAFVRVAHTQKSQGNSFRKGVTIQVENQNLLDEYRRLKDLNDSITEFKKTRLNPVLALIKKRKKTLKEKKKVRKQEGLDCTAVLTRENELKEIEKQIKERFEKYKYENYIEPLSHFRNLVKSVKYYEILNNIELVIHVQASDEVLHDLEEHWTDIKSIGRSEDMVDVQEAKIVELQEKLNKEVNNIYSAYIDYDTIKRGNSEGVRIYPLGRKDKYVRGTVYYLNKNYEISPENGKRIFQKKKVVYTSNYEINKVGENVYIDEDEYIVNFI</sequence>
<dbReference type="GO" id="GO:0051607">
    <property type="term" value="P:defense response to virus"/>
    <property type="evidence" value="ECO:0007669"/>
    <property type="project" value="UniProtKB-KW"/>
</dbReference>
<keyword evidence="1" id="KW-0051">Antiviral defense</keyword>
<organism evidence="3 4">
    <name type="scientific">Anaerobutyricum hallii</name>
    <dbReference type="NCBI Taxonomy" id="39488"/>
    <lineage>
        <taxon>Bacteria</taxon>
        <taxon>Bacillati</taxon>
        <taxon>Bacillota</taxon>
        <taxon>Clostridia</taxon>
        <taxon>Lachnospirales</taxon>
        <taxon>Lachnospiraceae</taxon>
        <taxon>Anaerobutyricum</taxon>
    </lineage>
</organism>
<accession>A0A413PTC4</accession>
<dbReference type="RefSeq" id="WP_118329636.1">
    <property type="nucleotide sequence ID" value="NZ_CAKXER010000042.1"/>
</dbReference>
<protein>
    <submittedName>
        <fullName evidence="3">CRISPR-associated protein Cas5</fullName>
    </submittedName>
</protein>
<dbReference type="NCBIfam" id="TIGR02593">
    <property type="entry name" value="CRISPR_cas5"/>
    <property type="match status" value="1"/>
</dbReference>
<feature type="coiled-coil region" evidence="2">
    <location>
        <begin position="251"/>
        <end position="278"/>
    </location>
</feature>
<reference evidence="3 4" key="1">
    <citation type="submission" date="2018-08" db="EMBL/GenBank/DDBJ databases">
        <title>A genome reference for cultivated species of the human gut microbiota.</title>
        <authorList>
            <person name="Zou Y."/>
            <person name="Xue W."/>
            <person name="Luo G."/>
        </authorList>
    </citation>
    <scope>NUCLEOTIDE SEQUENCE [LARGE SCALE GENOMIC DNA]</scope>
    <source>
        <strain evidence="3 4">AM48-23BH</strain>
    </source>
</reference>
<dbReference type="Proteomes" id="UP000286561">
    <property type="component" value="Unassembled WGS sequence"/>
</dbReference>
<name>A0A413PTC4_9FIRM</name>
<evidence type="ECO:0000313" key="3">
    <source>
        <dbReference type="EMBL" id="RGZ79693.1"/>
    </source>
</evidence>
<keyword evidence="2" id="KW-0175">Coiled coil</keyword>
<evidence type="ECO:0000256" key="2">
    <source>
        <dbReference type="SAM" id="Coils"/>
    </source>
</evidence>
<evidence type="ECO:0000313" key="4">
    <source>
        <dbReference type="Proteomes" id="UP000286561"/>
    </source>
</evidence>
<proteinExistence type="predicted"/>
<evidence type="ECO:0000256" key="1">
    <source>
        <dbReference type="ARBA" id="ARBA00023118"/>
    </source>
</evidence>
<dbReference type="AlphaFoldDB" id="A0A413PTC4"/>